<dbReference type="Gene3D" id="1.10.357.10">
    <property type="entry name" value="Tetracycline Repressor, domain 2"/>
    <property type="match status" value="1"/>
</dbReference>
<dbReference type="PROSITE" id="PS50977">
    <property type="entry name" value="HTH_TETR_2"/>
    <property type="match status" value="1"/>
</dbReference>
<dbReference type="Proteomes" id="UP000753724">
    <property type="component" value="Unassembled WGS sequence"/>
</dbReference>
<dbReference type="SUPFAM" id="SSF46689">
    <property type="entry name" value="Homeodomain-like"/>
    <property type="match status" value="1"/>
</dbReference>
<gene>
    <name evidence="5" type="ORF">GTZ99_07975</name>
</gene>
<keyword evidence="1 2" id="KW-0238">DNA-binding</keyword>
<proteinExistence type="predicted"/>
<organism evidence="5 6">
    <name type="scientific">Novosphingobium ovatum</name>
    <dbReference type="NCBI Taxonomy" id="1908523"/>
    <lineage>
        <taxon>Bacteria</taxon>
        <taxon>Pseudomonadati</taxon>
        <taxon>Pseudomonadota</taxon>
        <taxon>Alphaproteobacteria</taxon>
        <taxon>Sphingomonadales</taxon>
        <taxon>Sphingomonadaceae</taxon>
        <taxon>Novosphingobium</taxon>
    </lineage>
</organism>
<evidence type="ECO:0000313" key="6">
    <source>
        <dbReference type="Proteomes" id="UP000753724"/>
    </source>
</evidence>
<feature type="DNA-binding region" description="H-T-H motif" evidence="2">
    <location>
        <begin position="33"/>
        <end position="52"/>
    </location>
</feature>
<feature type="domain" description="HTH tetR-type" evidence="4">
    <location>
        <begin position="10"/>
        <end position="70"/>
    </location>
</feature>
<dbReference type="InterPro" id="IPR009057">
    <property type="entry name" value="Homeodomain-like_sf"/>
</dbReference>
<evidence type="ECO:0000256" key="2">
    <source>
        <dbReference type="PROSITE-ProRule" id="PRU00335"/>
    </source>
</evidence>
<reference evidence="6" key="1">
    <citation type="submission" date="2020-01" db="EMBL/GenBank/DDBJ databases">
        <title>Sphingomonas sp. strain CSW-10.</title>
        <authorList>
            <person name="Chen W.-M."/>
        </authorList>
    </citation>
    <scope>NUCLEOTIDE SEQUENCE [LARGE SCALE GENOMIC DNA]</scope>
    <source>
        <strain evidence="6">FSY-8</strain>
    </source>
</reference>
<evidence type="ECO:0000256" key="3">
    <source>
        <dbReference type="SAM" id="MobiDB-lite"/>
    </source>
</evidence>
<dbReference type="Pfam" id="PF00440">
    <property type="entry name" value="TetR_N"/>
    <property type="match status" value="1"/>
</dbReference>
<feature type="region of interest" description="Disordered" evidence="3">
    <location>
        <begin position="197"/>
        <end position="233"/>
    </location>
</feature>
<dbReference type="RefSeq" id="WP_161717789.1">
    <property type="nucleotide sequence ID" value="NZ_JAAAPO010000003.1"/>
</dbReference>
<comment type="caution">
    <text evidence="5">The sequence shown here is derived from an EMBL/GenBank/DDBJ whole genome shotgun (WGS) entry which is preliminary data.</text>
</comment>
<evidence type="ECO:0000313" key="5">
    <source>
        <dbReference type="EMBL" id="NBC36491.1"/>
    </source>
</evidence>
<evidence type="ECO:0000259" key="4">
    <source>
        <dbReference type="PROSITE" id="PS50977"/>
    </source>
</evidence>
<feature type="compositionally biased region" description="Polar residues" evidence="3">
    <location>
        <begin position="224"/>
        <end position="233"/>
    </location>
</feature>
<dbReference type="InterPro" id="IPR001647">
    <property type="entry name" value="HTH_TetR"/>
</dbReference>
<sequence>MSIKRRLSPEESRMAALEAARLLLIEQGPQAVTLKAVAARIGRTHANLLHHFGSAAELQKALALYMGETICASVKMAVIASRRGAVSARALVDMTFDAFDTGGGGQLVSWMRLTGNEEALSPIINAVHDMVEDLHDVGSLCMRHVTKTLILLALGDALMGHPLADSLGLKRGTARDVAERLLISEWHRLGVVPDAPPSAAGPDFEVPQEDWSPTVVPDDASHPGTVTISSTRR</sequence>
<keyword evidence="6" id="KW-1185">Reference proteome</keyword>
<evidence type="ECO:0000256" key="1">
    <source>
        <dbReference type="ARBA" id="ARBA00023125"/>
    </source>
</evidence>
<name>A0ABW9XD77_9SPHN</name>
<dbReference type="EMBL" id="JAAAPO010000003">
    <property type="protein sequence ID" value="NBC36491.1"/>
    <property type="molecule type" value="Genomic_DNA"/>
</dbReference>
<protein>
    <submittedName>
        <fullName evidence="5">TetR family transcriptional regulator</fullName>
    </submittedName>
</protein>
<accession>A0ABW9XD77</accession>